<dbReference type="AlphaFoldDB" id="A0A1Y2EK85"/>
<protein>
    <submittedName>
        <fullName evidence="1">Uncharacterized protein</fullName>
    </submittedName>
</protein>
<accession>A0A1Y2EK85</accession>
<keyword evidence="2" id="KW-1185">Reference proteome</keyword>
<evidence type="ECO:0000313" key="1">
    <source>
        <dbReference type="EMBL" id="ORY71947.1"/>
    </source>
</evidence>
<dbReference type="Proteomes" id="UP000193689">
    <property type="component" value="Unassembled WGS sequence"/>
</dbReference>
<dbReference type="RefSeq" id="XP_040721539.1">
    <property type="nucleotide sequence ID" value="XM_040854388.1"/>
</dbReference>
<dbReference type="InParanoid" id="A0A1Y2EK85"/>
<comment type="caution">
    <text evidence="1">The sequence shown here is derived from an EMBL/GenBank/DDBJ whole genome shotgun (WGS) entry which is preliminary data.</text>
</comment>
<sequence>MSCRCKTQLRVIGLLTSRGGCLLYIPHRESCRRDKCQLTHSCVYRHSQSYPIDANVFALAEIKHEPVAGRPDLKRSFCTSLSIRESVEVTFSPDASRCDGQVVVDLVVCCHGRLGRAYAFSKQDITNLPTQVYTHLTWPSTSNISTCFQLKQELLLGMIAFQKSF</sequence>
<name>A0A1Y2EK85_9PEZI</name>
<reference evidence="1 2" key="1">
    <citation type="submission" date="2016-07" db="EMBL/GenBank/DDBJ databases">
        <title>Pervasive Adenine N6-methylation of Active Genes in Fungi.</title>
        <authorList>
            <consortium name="DOE Joint Genome Institute"/>
            <person name="Mondo S.J."/>
            <person name="Dannebaum R.O."/>
            <person name="Kuo R.C."/>
            <person name="Labutti K."/>
            <person name="Haridas S."/>
            <person name="Kuo A."/>
            <person name="Salamov A."/>
            <person name="Ahrendt S.R."/>
            <person name="Lipzen A."/>
            <person name="Sullivan W."/>
            <person name="Andreopoulos W.B."/>
            <person name="Clum A."/>
            <person name="Lindquist E."/>
            <person name="Daum C."/>
            <person name="Ramamoorthy G.K."/>
            <person name="Gryganskyi A."/>
            <person name="Culley D."/>
            <person name="Magnuson J.K."/>
            <person name="James T.Y."/>
            <person name="O'Malley M.A."/>
            <person name="Stajich J.E."/>
            <person name="Spatafora J.W."/>
            <person name="Visel A."/>
            <person name="Grigoriev I.V."/>
        </authorList>
    </citation>
    <scope>NUCLEOTIDE SEQUENCE [LARGE SCALE GENOMIC DNA]</scope>
    <source>
        <strain evidence="1 2">CBS 129021</strain>
    </source>
</reference>
<evidence type="ECO:0000313" key="2">
    <source>
        <dbReference type="Proteomes" id="UP000193689"/>
    </source>
</evidence>
<gene>
    <name evidence="1" type="ORF">BCR38DRAFT_24112</name>
</gene>
<dbReference type="GeneID" id="63770600"/>
<dbReference type="EMBL" id="MCFJ01000001">
    <property type="protein sequence ID" value="ORY71947.1"/>
    <property type="molecule type" value="Genomic_DNA"/>
</dbReference>
<proteinExistence type="predicted"/>
<organism evidence="1 2">
    <name type="scientific">Pseudomassariella vexata</name>
    <dbReference type="NCBI Taxonomy" id="1141098"/>
    <lineage>
        <taxon>Eukaryota</taxon>
        <taxon>Fungi</taxon>
        <taxon>Dikarya</taxon>
        <taxon>Ascomycota</taxon>
        <taxon>Pezizomycotina</taxon>
        <taxon>Sordariomycetes</taxon>
        <taxon>Xylariomycetidae</taxon>
        <taxon>Amphisphaeriales</taxon>
        <taxon>Pseudomassariaceae</taxon>
        <taxon>Pseudomassariella</taxon>
    </lineage>
</organism>